<dbReference type="Pfam" id="PF25876">
    <property type="entry name" value="HH_MFP_RND"/>
    <property type="match status" value="1"/>
</dbReference>
<dbReference type="Gene3D" id="2.40.50.100">
    <property type="match status" value="1"/>
</dbReference>
<gene>
    <name evidence="8" type="ORF">SAMN05421823_102410</name>
</gene>
<keyword evidence="9" id="KW-1185">Reference proteome</keyword>
<evidence type="ECO:0000256" key="3">
    <source>
        <dbReference type="SAM" id="MobiDB-lite"/>
    </source>
</evidence>
<evidence type="ECO:0000259" key="6">
    <source>
        <dbReference type="Pfam" id="PF25944"/>
    </source>
</evidence>
<dbReference type="Pfam" id="PF25917">
    <property type="entry name" value="BSH_RND"/>
    <property type="match status" value="1"/>
</dbReference>
<feature type="domain" description="Multidrug resistance protein MdtA-like alpha-helical hairpin" evidence="4">
    <location>
        <begin position="115"/>
        <end position="184"/>
    </location>
</feature>
<dbReference type="Pfam" id="PF25944">
    <property type="entry name" value="Beta-barrel_RND"/>
    <property type="match status" value="1"/>
</dbReference>
<dbReference type="InterPro" id="IPR058637">
    <property type="entry name" value="YknX-like_C"/>
</dbReference>
<evidence type="ECO:0000259" key="4">
    <source>
        <dbReference type="Pfam" id="PF25876"/>
    </source>
</evidence>
<feature type="domain" description="Multidrug resistance protein MdtA-like beta-barrel" evidence="6">
    <location>
        <begin position="220"/>
        <end position="303"/>
    </location>
</feature>
<dbReference type="SUPFAM" id="SSF111369">
    <property type="entry name" value="HlyD-like secretion proteins"/>
    <property type="match status" value="1"/>
</dbReference>
<dbReference type="GO" id="GO:0030313">
    <property type="term" value="C:cell envelope"/>
    <property type="evidence" value="ECO:0007669"/>
    <property type="project" value="UniProtKB-SubCell"/>
</dbReference>
<dbReference type="InterPro" id="IPR058625">
    <property type="entry name" value="MdtA-like_BSH"/>
</dbReference>
<evidence type="ECO:0000259" key="5">
    <source>
        <dbReference type="Pfam" id="PF25917"/>
    </source>
</evidence>
<dbReference type="AlphaFoldDB" id="A0A1G9AVV0"/>
<organism evidence="8 9">
    <name type="scientific">Catalinimonas alkaloidigena</name>
    <dbReference type="NCBI Taxonomy" id="1075417"/>
    <lineage>
        <taxon>Bacteria</taxon>
        <taxon>Pseudomonadati</taxon>
        <taxon>Bacteroidota</taxon>
        <taxon>Cytophagia</taxon>
        <taxon>Cytophagales</taxon>
        <taxon>Catalimonadaceae</taxon>
        <taxon>Catalinimonas</taxon>
    </lineage>
</organism>
<dbReference type="Gene3D" id="2.40.30.170">
    <property type="match status" value="1"/>
</dbReference>
<dbReference type="Proteomes" id="UP000198510">
    <property type="component" value="Unassembled WGS sequence"/>
</dbReference>
<dbReference type="InterPro" id="IPR058624">
    <property type="entry name" value="MdtA-like_HH"/>
</dbReference>
<dbReference type="GO" id="GO:0022857">
    <property type="term" value="F:transmembrane transporter activity"/>
    <property type="evidence" value="ECO:0007669"/>
    <property type="project" value="InterPro"/>
</dbReference>
<evidence type="ECO:0000256" key="1">
    <source>
        <dbReference type="ARBA" id="ARBA00009477"/>
    </source>
</evidence>
<reference evidence="8 9" key="1">
    <citation type="submission" date="2016-10" db="EMBL/GenBank/DDBJ databases">
        <authorList>
            <person name="de Groot N.N."/>
        </authorList>
    </citation>
    <scope>NUCLEOTIDE SEQUENCE [LARGE SCALE GENOMIC DNA]</scope>
    <source>
        <strain evidence="8 9">DSM 25186</strain>
    </source>
</reference>
<feature type="compositionally biased region" description="Low complexity" evidence="3">
    <location>
        <begin position="388"/>
        <end position="400"/>
    </location>
</feature>
<dbReference type="GO" id="GO:0046677">
    <property type="term" value="P:response to antibiotic"/>
    <property type="evidence" value="ECO:0007669"/>
    <property type="project" value="TreeGrafter"/>
</dbReference>
<dbReference type="InterPro" id="IPR006143">
    <property type="entry name" value="RND_pump_MFP"/>
</dbReference>
<protein>
    <submittedName>
        <fullName evidence="8">Membrane fusion protein, multidrug efflux system</fullName>
    </submittedName>
</protein>
<dbReference type="Gene3D" id="2.40.420.20">
    <property type="match status" value="1"/>
</dbReference>
<evidence type="ECO:0000313" key="8">
    <source>
        <dbReference type="EMBL" id="SDK30770.1"/>
    </source>
</evidence>
<dbReference type="Gene3D" id="1.10.287.470">
    <property type="entry name" value="Helix hairpin bin"/>
    <property type="match status" value="1"/>
</dbReference>
<dbReference type="PROSITE" id="PS51257">
    <property type="entry name" value="PROKAR_LIPOPROTEIN"/>
    <property type="match status" value="1"/>
</dbReference>
<accession>A0A1G9AVV0</accession>
<dbReference type="Pfam" id="PF25989">
    <property type="entry name" value="YknX_C"/>
    <property type="match status" value="1"/>
</dbReference>
<feature type="region of interest" description="Disordered" evidence="3">
    <location>
        <begin position="379"/>
        <end position="400"/>
    </location>
</feature>
<feature type="coiled-coil region" evidence="2">
    <location>
        <begin position="108"/>
        <end position="180"/>
    </location>
</feature>
<evidence type="ECO:0000259" key="7">
    <source>
        <dbReference type="Pfam" id="PF25989"/>
    </source>
</evidence>
<comment type="similarity">
    <text evidence="1">Belongs to the membrane fusion protein (MFP) (TC 8.A.1) family.</text>
</comment>
<evidence type="ECO:0000256" key="2">
    <source>
        <dbReference type="SAM" id="Coils"/>
    </source>
</evidence>
<name>A0A1G9AVV0_9BACT</name>
<proteinExistence type="inferred from homology"/>
<dbReference type="GO" id="GO:0005886">
    <property type="term" value="C:plasma membrane"/>
    <property type="evidence" value="ECO:0007669"/>
    <property type="project" value="TreeGrafter"/>
</dbReference>
<dbReference type="NCBIfam" id="TIGR01730">
    <property type="entry name" value="RND_mfp"/>
    <property type="match status" value="1"/>
</dbReference>
<feature type="domain" description="YknX-like C-terminal permuted SH3-like" evidence="7">
    <location>
        <begin position="311"/>
        <end position="377"/>
    </location>
</feature>
<keyword evidence="2" id="KW-0175">Coiled coil</keyword>
<evidence type="ECO:0000313" key="9">
    <source>
        <dbReference type="Proteomes" id="UP000198510"/>
    </source>
</evidence>
<feature type="domain" description="Multidrug resistance protein MdtA-like barrel-sandwich hybrid" evidence="5">
    <location>
        <begin position="74"/>
        <end position="213"/>
    </location>
</feature>
<dbReference type="InterPro" id="IPR058626">
    <property type="entry name" value="MdtA-like_b-barrel"/>
</dbReference>
<dbReference type="PANTHER" id="PTHR30158">
    <property type="entry name" value="ACRA/E-RELATED COMPONENT OF DRUG EFFLUX TRANSPORTER"/>
    <property type="match status" value="1"/>
</dbReference>
<dbReference type="STRING" id="1075417.SAMN05421823_102410"/>
<sequence length="400" mass="43559">MYNARWARFRPIKNNAFTMYKYSLYCFLAAGLVACGKSDQPPAGPPAVPVNVTRVQKQHAVYYDTYPATVVALNEVELRAEVGGYITEIAFKEGQQVRKGQKLYEIDRTKYAAAYQQAKANLEVAKANEAKAQKDADRYTKLSEQDAIAQQRVDYAQTDLQNARSQVAAAEAAVARASTDLRYSTITAPFDGTVGISQVRLGALVTAGQTLLNTISTQNPIAVDVEIDEKQLSRFLDYEQADATPDSLFTITLPNQKVYPYPGKISLIDRAIDPQTGTTTVRLVFPNDENRLRPGMSCLLRVRNDGGGERIVIPSKAITEQMSEYFVFTVDSSRAKQVRVELGPDLNGQMVINKGLEVGQQIVVDGVQKLRNGTPVQLESPATASQNAGGTPAAAGAAAN</sequence>
<dbReference type="EMBL" id="FNFO01000002">
    <property type="protein sequence ID" value="SDK30770.1"/>
    <property type="molecule type" value="Genomic_DNA"/>
</dbReference>